<organism evidence="2 3">
    <name type="scientific">Babesia caballi</name>
    <dbReference type="NCBI Taxonomy" id="5871"/>
    <lineage>
        <taxon>Eukaryota</taxon>
        <taxon>Sar</taxon>
        <taxon>Alveolata</taxon>
        <taxon>Apicomplexa</taxon>
        <taxon>Aconoidasida</taxon>
        <taxon>Piroplasmida</taxon>
        <taxon>Babesiidae</taxon>
        <taxon>Babesia</taxon>
    </lineage>
</organism>
<gene>
    <name evidence="2" type="ORF">BcabD6B2_44010</name>
</gene>
<proteinExistence type="predicted"/>
<reference evidence="2 3" key="1">
    <citation type="submission" date="2021-06" db="EMBL/GenBank/DDBJ databases">
        <title>Genome sequence of Babesia caballi.</title>
        <authorList>
            <person name="Yamagishi J."/>
            <person name="Kidaka T."/>
            <person name="Ochi A."/>
        </authorList>
    </citation>
    <scope>NUCLEOTIDE SEQUENCE [LARGE SCALE GENOMIC DNA]</scope>
    <source>
        <strain evidence="2">USDA-D6B2</strain>
    </source>
</reference>
<name>A0AAV4LXN8_BABCB</name>
<dbReference type="EMBL" id="BPLF01000004">
    <property type="protein sequence ID" value="GIX64966.1"/>
    <property type="molecule type" value="Genomic_DNA"/>
</dbReference>
<dbReference type="Proteomes" id="UP001497744">
    <property type="component" value="Unassembled WGS sequence"/>
</dbReference>
<accession>A0AAV4LXN8</accession>
<evidence type="ECO:0000313" key="3">
    <source>
        <dbReference type="Proteomes" id="UP001497744"/>
    </source>
</evidence>
<evidence type="ECO:0000313" key="2">
    <source>
        <dbReference type="EMBL" id="GIX64966.1"/>
    </source>
</evidence>
<keyword evidence="1" id="KW-0812">Transmembrane</keyword>
<dbReference type="GeneID" id="94196447"/>
<keyword evidence="3" id="KW-1185">Reference proteome</keyword>
<feature type="transmembrane region" description="Helical" evidence="1">
    <location>
        <begin position="21"/>
        <end position="42"/>
    </location>
</feature>
<dbReference type="AlphaFoldDB" id="A0AAV4LXN8"/>
<keyword evidence="1" id="KW-1133">Transmembrane helix</keyword>
<dbReference type="RefSeq" id="XP_067717035.1">
    <property type="nucleotide sequence ID" value="XM_067860934.1"/>
</dbReference>
<protein>
    <submittedName>
        <fullName evidence="2">Uncharacterized protein</fullName>
    </submittedName>
</protein>
<keyword evidence="1" id="KW-0472">Membrane</keyword>
<sequence length="206" mass="22767">MTPPVDIGEGLVVEGEAAEEYLGALSLVIITTHIAPLGFIIVRRICFSLKLGDEGRGGVADGGEDGGVGVILKFSVCFKLVDITVNRIRFDFLEVSKTIGVNVISFTRLRRHLSLDVSKKRFKPIVQALKITGAIFLQIILHGVDVVFNIIGIILNIMGRMFSLETLIRNLFQRTKNSIQYTIICHTTLLNLTIKPLLHLIPNPLH</sequence>
<comment type="caution">
    <text evidence="2">The sequence shown here is derived from an EMBL/GenBank/DDBJ whole genome shotgun (WGS) entry which is preliminary data.</text>
</comment>
<evidence type="ECO:0000256" key="1">
    <source>
        <dbReference type="SAM" id="Phobius"/>
    </source>
</evidence>